<reference evidence="1 2" key="1">
    <citation type="journal article" date="2022" name="New Phytol.">
        <title>Ecological generalism drives hyperdiversity of secondary metabolite gene clusters in xylarialean endophytes.</title>
        <authorList>
            <person name="Franco M.E.E."/>
            <person name="Wisecaver J.H."/>
            <person name="Arnold A.E."/>
            <person name="Ju Y.M."/>
            <person name="Slot J.C."/>
            <person name="Ahrendt S."/>
            <person name="Moore L.P."/>
            <person name="Eastman K.E."/>
            <person name="Scott K."/>
            <person name="Konkel Z."/>
            <person name="Mondo S.J."/>
            <person name="Kuo A."/>
            <person name="Hayes R.D."/>
            <person name="Haridas S."/>
            <person name="Andreopoulos B."/>
            <person name="Riley R."/>
            <person name="LaButti K."/>
            <person name="Pangilinan J."/>
            <person name="Lipzen A."/>
            <person name="Amirebrahimi M."/>
            <person name="Yan J."/>
            <person name="Adam C."/>
            <person name="Keymanesh K."/>
            <person name="Ng V."/>
            <person name="Louie K."/>
            <person name="Northen T."/>
            <person name="Drula E."/>
            <person name="Henrissat B."/>
            <person name="Hsieh H.M."/>
            <person name="Youens-Clark K."/>
            <person name="Lutzoni F."/>
            <person name="Miadlikowska J."/>
            <person name="Eastwood D.C."/>
            <person name="Hamelin R.C."/>
            <person name="Grigoriev I.V."/>
            <person name="U'Ren J.M."/>
        </authorList>
    </citation>
    <scope>NUCLEOTIDE SEQUENCE [LARGE SCALE GENOMIC DNA]</scope>
    <source>
        <strain evidence="1 2">ER1909</strain>
    </source>
</reference>
<gene>
    <name evidence="1" type="ORF">F4821DRAFT_233787</name>
</gene>
<accession>A0ACC0D6R8</accession>
<comment type="caution">
    <text evidence="1">The sequence shown here is derived from an EMBL/GenBank/DDBJ whole genome shotgun (WGS) entry which is preliminary data.</text>
</comment>
<sequence length="260" mass="29506">MLRQSLQPARLLGARARLVSVSATRMPSRRPYSHQIMSNGLCRLSSSSRTTRDTRSSGDPNQTLTQADSISSIICQDHREIERYYKKIVNSTEPDLQRRYQNAFVWELTRHAIAEELVVYPAIETGVNNGKAMADHDRAEHQITKDQLYKFQNLNPGDEDFIPTLVTLMEDLKVHIKEEEEHDLVKLEEALLPARSKDLAQQFEMTKAFTPTRSHPSAPNKPPFETAAGLMTAPLDKLRDMFRAWPDEPSRMPPSGGPGR</sequence>
<protein>
    <submittedName>
        <fullName evidence="1">Uncharacterized protein</fullName>
    </submittedName>
</protein>
<dbReference type="EMBL" id="MU394301">
    <property type="protein sequence ID" value="KAI6088457.1"/>
    <property type="molecule type" value="Genomic_DNA"/>
</dbReference>
<evidence type="ECO:0000313" key="1">
    <source>
        <dbReference type="EMBL" id="KAI6088457.1"/>
    </source>
</evidence>
<proteinExistence type="predicted"/>
<keyword evidence="2" id="KW-1185">Reference proteome</keyword>
<name>A0ACC0D6R8_9PEZI</name>
<evidence type="ECO:0000313" key="2">
    <source>
        <dbReference type="Proteomes" id="UP001497680"/>
    </source>
</evidence>
<organism evidence="1 2">
    <name type="scientific">Hypoxylon rubiginosum</name>
    <dbReference type="NCBI Taxonomy" id="110542"/>
    <lineage>
        <taxon>Eukaryota</taxon>
        <taxon>Fungi</taxon>
        <taxon>Dikarya</taxon>
        <taxon>Ascomycota</taxon>
        <taxon>Pezizomycotina</taxon>
        <taxon>Sordariomycetes</taxon>
        <taxon>Xylariomycetidae</taxon>
        <taxon>Xylariales</taxon>
        <taxon>Hypoxylaceae</taxon>
        <taxon>Hypoxylon</taxon>
    </lineage>
</organism>
<dbReference type="Proteomes" id="UP001497680">
    <property type="component" value="Unassembled WGS sequence"/>
</dbReference>